<dbReference type="OrthoDB" id="5130013at2759"/>
<protein>
    <recommendedName>
        <fullName evidence="5">Transcription factor domain-containing protein</fullName>
    </recommendedName>
</protein>
<dbReference type="Proteomes" id="UP000050424">
    <property type="component" value="Unassembled WGS sequence"/>
</dbReference>
<dbReference type="InterPro" id="IPR021858">
    <property type="entry name" value="Fun_TF"/>
</dbReference>
<name>A0A0P7AP83_9HYPO</name>
<dbReference type="GO" id="GO:0000976">
    <property type="term" value="F:transcription cis-regulatory region binding"/>
    <property type="evidence" value="ECO:0007669"/>
    <property type="project" value="TreeGrafter"/>
</dbReference>
<dbReference type="GO" id="GO:0005634">
    <property type="term" value="C:nucleus"/>
    <property type="evidence" value="ECO:0007669"/>
    <property type="project" value="UniProtKB-SubCell"/>
</dbReference>
<dbReference type="PANTHER" id="PTHR37534">
    <property type="entry name" value="TRANSCRIPTIONAL ACTIVATOR PROTEIN UGA3"/>
    <property type="match status" value="1"/>
</dbReference>
<evidence type="ECO:0000313" key="4">
    <source>
        <dbReference type="Proteomes" id="UP000050424"/>
    </source>
</evidence>
<keyword evidence="4" id="KW-1185">Reference proteome</keyword>
<gene>
    <name evidence="3" type="ORF">AK830_g6901</name>
</gene>
<dbReference type="EMBL" id="LKCW01000101">
    <property type="protein sequence ID" value="KPM39653.1"/>
    <property type="molecule type" value="Genomic_DNA"/>
</dbReference>
<reference evidence="3 4" key="1">
    <citation type="submission" date="2015-09" db="EMBL/GenBank/DDBJ databases">
        <title>Draft genome of a European isolate of the apple canker pathogen Neonectria ditissima.</title>
        <authorList>
            <person name="Gomez-Cortecero A."/>
            <person name="Harrison R.J."/>
            <person name="Armitage A.D."/>
        </authorList>
    </citation>
    <scope>NUCLEOTIDE SEQUENCE [LARGE SCALE GENOMIC DNA]</scope>
    <source>
        <strain evidence="3 4">R09/05</strain>
    </source>
</reference>
<keyword evidence="2" id="KW-0539">Nucleus</keyword>
<dbReference type="GO" id="GO:0003700">
    <property type="term" value="F:DNA-binding transcription factor activity"/>
    <property type="evidence" value="ECO:0007669"/>
    <property type="project" value="TreeGrafter"/>
</dbReference>
<evidence type="ECO:0000313" key="3">
    <source>
        <dbReference type="EMBL" id="KPM39653.1"/>
    </source>
</evidence>
<evidence type="ECO:0000256" key="1">
    <source>
        <dbReference type="ARBA" id="ARBA00004123"/>
    </source>
</evidence>
<evidence type="ECO:0000256" key="2">
    <source>
        <dbReference type="ARBA" id="ARBA00023242"/>
    </source>
</evidence>
<comment type="caution">
    <text evidence="3">The sequence shown here is derived from an EMBL/GenBank/DDBJ whole genome shotgun (WGS) entry which is preliminary data.</text>
</comment>
<dbReference type="Pfam" id="PF11951">
    <property type="entry name" value="Fungal_trans_2"/>
    <property type="match status" value="1"/>
</dbReference>
<dbReference type="PANTHER" id="PTHR37534:SF39">
    <property type="entry name" value="TRANSCRIPTION FACTOR DOMAIN-CONTAINING PROTEIN"/>
    <property type="match status" value="1"/>
</dbReference>
<dbReference type="AlphaFoldDB" id="A0A0P7AP83"/>
<evidence type="ECO:0008006" key="5">
    <source>
        <dbReference type="Google" id="ProtNLM"/>
    </source>
</evidence>
<dbReference type="GO" id="GO:0045944">
    <property type="term" value="P:positive regulation of transcription by RNA polymerase II"/>
    <property type="evidence" value="ECO:0007669"/>
    <property type="project" value="TreeGrafter"/>
</dbReference>
<dbReference type="STRING" id="78410.A0A0P7AP83"/>
<accession>A0A0P7AP83</accession>
<comment type="subcellular location">
    <subcellularLocation>
        <location evidence="1">Nucleus</location>
    </subcellularLocation>
</comment>
<sequence length="387" mass="43066">MGALSKHSQLTNTPVYDSAHLSLVTFGQSPSQIRDALLGMALAHDAVPGLALFYALLAFSSLHRYGLNEQAVQLKIQALQSLSASVTDGPLISGKAAQHVAASMLLGAFEIVQPSEGSNEWLLHTWGAMDMIQATQLQDQPFESGTGHLLNWVHYHETISRFAAHHWRHKPLVPRASIRSNTSPQDLQFASLTRYRPNLPSINPTYAILNLLSEICDTLVDPRDPRSCNEEYQDRLRDFERRIEDVAVESAEAGSSPDTTFAVELYQTATKIYLMRASQSPWEPTANLEPLIDAAFSGPVQSCTCQHFFPLFIVACEARRDDQRVSIINLVERTQRDGRIRSIQGVKNTIQSIWAQQDLHKDNEVLVDYLDIMSAVISSNNTIPSFA</sequence>
<proteinExistence type="predicted"/>
<organism evidence="3 4">
    <name type="scientific">Neonectria ditissima</name>
    <dbReference type="NCBI Taxonomy" id="78410"/>
    <lineage>
        <taxon>Eukaryota</taxon>
        <taxon>Fungi</taxon>
        <taxon>Dikarya</taxon>
        <taxon>Ascomycota</taxon>
        <taxon>Pezizomycotina</taxon>
        <taxon>Sordariomycetes</taxon>
        <taxon>Hypocreomycetidae</taxon>
        <taxon>Hypocreales</taxon>
        <taxon>Nectriaceae</taxon>
        <taxon>Neonectria</taxon>
    </lineage>
</organism>